<proteinExistence type="predicted"/>
<sequence length="343" mass="41193">MKFYDTSYEDYIKNVTSYNLHPQLTKHYDKFPQDIHKLKNIILFGPPGTGKYSQCLYIIKKYSPSSLKYEKKANVLYNKEPFFFKISDIHFEIDMSLLGCNSKQLWHEIYMLIIDIISTKQHKSGIIVCKNFHKINNELLEIFYSYMQSNNYSHLNITFFIITDEYSFINDNISNSCNTISISRPSKTQYNKIIFNNFILHENENDKNNKNENRETQNDFIKLNQNVKTLNISNIKNIHNNKPSYKLLCDKILSHILNYNEINLLYFREIMYEILIFEMNIYSVIWYILQSLINEEKKINSENISKTMIKTFEFLKYYNNNYRPIFHLENYFLFLCQQIADKS</sequence>
<dbReference type="Gene3D" id="3.40.50.300">
    <property type="entry name" value="P-loop containing nucleotide triphosphate hydrolases"/>
    <property type="match status" value="1"/>
</dbReference>
<name>A0A6C0ILG2_9ZZZZ</name>
<accession>A0A6C0ILG2</accession>
<reference evidence="1" key="1">
    <citation type="journal article" date="2020" name="Nature">
        <title>Giant virus diversity and host interactions through global metagenomics.</title>
        <authorList>
            <person name="Schulz F."/>
            <person name="Roux S."/>
            <person name="Paez-Espino D."/>
            <person name="Jungbluth S."/>
            <person name="Walsh D.A."/>
            <person name="Denef V.J."/>
            <person name="McMahon K.D."/>
            <person name="Konstantinidis K.T."/>
            <person name="Eloe-Fadrosh E.A."/>
            <person name="Kyrpides N.C."/>
            <person name="Woyke T."/>
        </authorList>
    </citation>
    <scope>NUCLEOTIDE SEQUENCE</scope>
    <source>
        <strain evidence="1">GVMAG-M-3300024258-14</strain>
    </source>
</reference>
<dbReference type="SUPFAM" id="SSF52540">
    <property type="entry name" value="P-loop containing nucleoside triphosphate hydrolases"/>
    <property type="match status" value="1"/>
</dbReference>
<protein>
    <submittedName>
        <fullName evidence="1">Uncharacterized protein</fullName>
    </submittedName>
</protein>
<evidence type="ECO:0000313" key="1">
    <source>
        <dbReference type="EMBL" id="QHT93802.1"/>
    </source>
</evidence>
<organism evidence="1">
    <name type="scientific">viral metagenome</name>
    <dbReference type="NCBI Taxonomy" id="1070528"/>
    <lineage>
        <taxon>unclassified sequences</taxon>
        <taxon>metagenomes</taxon>
        <taxon>organismal metagenomes</taxon>
    </lineage>
</organism>
<dbReference type="InterPro" id="IPR027417">
    <property type="entry name" value="P-loop_NTPase"/>
</dbReference>
<dbReference type="AlphaFoldDB" id="A0A6C0ILG2"/>
<dbReference type="EMBL" id="MN740210">
    <property type="protein sequence ID" value="QHT93802.1"/>
    <property type="molecule type" value="Genomic_DNA"/>
</dbReference>